<feature type="compositionally biased region" description="Basic residues" evidence="1">
    <location>
        <begin position="222"/>
        <end position="234"/>
    </location>
</feature>
<dbReference type="AlphaFoldDB" id="A0A7S4EPK2"/>
<sequence length="353" mass="39159">MLRFGWIPCMRGMGSSRRCVLSHRIASHAMYCMYTEIAHSGSKAQQPAASSHVEKSCRAGDSLLPLGYGTYRTVPFHCTLQCRDHRHDTTRHDTTRSIDRLDGCATEPRTMQSHERYSNTNGVRGFHTERVSWCGWGRRDDRSIDGMRNGETETNTSAVAFDATLIGVERAPSHLFQLRVRGPPKFGDGLGSEEWFAHTLQESETRSIDRFGTLHESETKARTRTKRTRQRKQPRPSANTETAGSAIANSNSNCKTTLSKTSLVLVTTADDLIRLLTDDCALDCSVVVVGGVGNDNANANDNANDNNSRDVHGTEPTPPRYGAVRSRLACRPSLRAKPLRYGTVLDRKVLVLP</sequence>
<feature type="region of interest" description="Disordered" evidence="1">
    <location>
        <begin position="210"/>
        <end position="252"/>
    </location>
</feature>
<feature type="compositionally biased region" description="Polar residues" evidence="1">
    <location>
        <begin position="237"/>
        <end position="252"/>
    </location>
</feature>
<feature type="region of interest" description="Disordered" evidence="1">
    <location>
        <begin position="293"/>
        <end position="320"/>
    </location>
</feature>
<organism evidence="2">
    <name type="scientific">Pseudo-nitzschia australis</name>
    <dbReference type="NCBI Taxonomy" id="44445"/>
    <lineage>
        <taxon>Eukaryota</taxon>
        <taxon>Sar</taxon>
        <taxon>Stramenopiles</taxon>
        <taxon>Ochrophyta</taxon>
        <taxon>Bacillariophyta</taxon>
        <taxon>Bacillariophyceae</taxon>
        <taxon>Bacillariophycidae</taxon>
        <taxon>Bacillariales</taxon>
        <taxon>Bacillariaceae</taxon>
        <taxon>Pseudo-nitzschia</taxon>
    </lineage>
</organism>
<reference evidence="2" key="1">
    <citation type="submission" date="2021-01" db="EMBL/GenBank/DDBJ databases">
        <authorList>
            <person name="Corre E."/>
            <person name="Pelletier E."/>
            <person name="Niang G."/>
            <person name="Scheremetjew M."/>
            <person name="Finn R."/>
            <person name="Kale V."/>
            <person name="Holt S."/>
            <person name="Cochrane G."/>
            <person name="Meng A."/>
            <person name="Brown T."/>
            <person name="Cohen L."/>
        </authorList>
    </citation>
    <scope>NUCLEOTIDE SEQUENCE</scope>
    <source>
        <strain evidence="2">10249 10 AB</strain>
    </source>
</reference>
<evidence type="ECO:0000313" key="2">
    <source>
        <dbReference type="EMBL" id="CAE0726305.1"/>
    </source>
</evidence>
<gene>
    <name evidence="2" type="ORF">PAUS00366_LOCUS19062</name>
</gene>
<accession>A0A7S4EPK2</accession>
<feature type="compositionally biased region" description="Basic and acidic residues" evidence="1">
    <location>
        <begin position="210"/>
        <end position="221"/>
    </location>
</feature>
<feature type="compositionally biased region" description="Low complexity" evidence="1">
    <location>
        <begin position="293"/>
        <end position="306"/>
    </location>
</feature>
<dbReference type="EMBL" id="HBIX01028225">
    <property type="protein sequence ID" value="CAE0726305.1"/>
    <property type="molecule type" value="Transcribed_RNA"/>
</dbReference>
<proteinExistence type="predicted"/>
<evidence type="ECO:0000256" key="1">
    <source>
        <dbReference type="SAM" id="MobiDB-lite"/>
    </source>
</evidence>
<name>A0A7S4EPK2_9STRA</name>
<protein>
    <submittedName>
        <fullName evidence="2">Uncharacterized protein</fullName>
    </submittedName>
</protein>